<dbReference type="OrthoDB" id="9770329at2"/>
<accession>A0A437QYS1</accession>
<dbReference type="GO" id="GO:0016020">
    <property type="term" value="C:membrane"/>
    <property type="evidence" value="ECO:0007669"/>
    <property type="project" value="GOC"/>
</dbReference>
<dbReference type="GO" id="GO:0008610">
    <property type="term" value="P:lipid biosynthetic process"/>
    <property type="evidence" value="ECO:0007669"/>
    <property type="project" value="InterPro"/>
</dbReference>
<evidence type="ECO:0000256" key="4">
    <source>
        <dbReference type="ARBA" id="ARBA00023002"/>
    </source>
</evidence>
<evidence type="ECO:0000256" key="3">
    <source>
        <dbReference type="ARBA" id="ARBA00022989"/>
    </source>
</evidence>
<evidence type="ECO:0000256" key="5">
    <source>
        <dbReference type="ARBA" id="ARBA00023098"/>
    </source>
</evidence>
<keyword evidence="10" id="KW-1185">Reference proteome</keyword>
<feature type="transmembrane region" description="Helical" evidence="7">
    <location>
        <begin position="76"/>
        <end position="100"/>
    </location>
</feature>
<dbReference type="Pfam" id="PF04116">
    <property type="entry name" value="FA_hydroxylase"/>
    <property type="match status" value="1"/>
</dbReference>
<evidence type="ECO:0000313" key="10">
    <source>
        <dbReference type="Proteomes" id="UP000287447"/>
    </source>
</evidence>
<dbReference type="GO" id="GO:0050479">
    <property type="term" value="F:glyceryl-ether monooxygenase activity"/>
    <property type="evidence" value="ECO:0007669"/>
    <property type="project" value="TreeGrafter"/>
</dbReference>
<dbReference type="GO" id="GO:0006643">
    <property type="term" value="P:membrane lipid metabolic process"/>
    <property type="evidence" value="ECO:0007669"/>
    <property type="project" value="TreeGrafter"/>
</dbReference>
<organism evidence="9 10">
    <name type="scientific">Hwanghaeella grinnelliae</name>
    <dbReference type="NCBI Taxonomy" id="2500179"/>
    <lineage>
        <taxon>Bacteria</taxon>
        <taxon>Pseudomonadati</taxon>
        <taxon>Pseudomonadota</taxon>
        <taxon>Alphaproteobacteria</taxon>
        <taxon>Rhodospirillales</taxon>
        <taxon>Rhodospirillaceae</taxon>
        <taxon>Hwanghaeella</taxon>
    </lineage>
</organism>
<dbReference type="AlphaFoldDB" id="A0A437QYS1"/>
<protein>
    <submittedName>
        <fullName evidence="9">Fatty acid hydroxylase family protein</fullName>
    </submittedName>
</protein>
<dbReference type="InterPro" id="IPR051689">
    <property type="entry name" value="Sterol_desaturase/TMEM195"/>
</dbReference>
<gene>
    <name evidence="9" type="ORF">EOI86_10705</name>
</gene>
<feature type="transmembrane region" description="Helical" evidence="7">
    <location>
        <begin position="112"/>
        <end position="130"/>
    </location>
</feature>
<keyword evidence="3 7" id="KW-1133">Transmembrane helix</keyword>
<dbReference type="Proteomes" id="UP000287447">
    <property type="component" value="Unassembled WGS sequence"/>
</dbReference>
<dbReference type="PANTHER" id="PTHR21624">
    <property type="entry name" value="STEROL DESATURASE-RELATED PROTEIN"/>
    <property type="match status" value="1"/>
</dbReference>
<comment type="caution">
    <text evidence="9">The sequence shown here is derived from an EMBL/GenBank/DDBJ whole genome shotgun (WGS) entry which is preliminary data.</text>
</comment>
<keyword evidence="6 7" id="KW-0472">Membrane</keyword>
<evidence type="ECO:0000256" key="7">
    <source>
        <dbReference type="SAM" id="Phobius"/>
    </source>
</evidence>
<feature type="transmembrane region" description="Helical" evidence="7">
    <location>
        <begin position="21"/>
        <end position="42"/>
    </location>
</feature>
<evidence type="ECO:0000256" key="6">
    <source>
        <dbReference type="ARBA" id="ARBA00023136"/>
    </source>
</evidence>
<keyword evidence="2 7" id="KW-0812">Transmembrane</keyword>
<feature type="domain" description="Fatty acid hydroxylase" evidence="8">
    <location>
        <begin position="117"/>
        <end position="264"/>
    </location>
</feature>
<comment type="subcellular location">
    <subcellularLocation>
        <location evidence="1">Endomembrane system</location>
        <topology evidence="1">Multi-pass membrane protein</topology>
    </subcellularLocation>
</comment>
<dbReference type="GO" id="GO:0012505">
    <property type="term" value="C:endomembrane system"/>
    <property type="evidence" value="ECO:0007669"/>
    <property type="project" value="UniProtKB-SubCell"/>
</dbReference>
<reference evidence="10" key="1">
    <citation type="submission" date="2019-01" db="EMBL/GenBank/DDBJ databases">
        <title>Gri0909 isolated from a small marine red alga.</title>
        <authorList>
            <person name="Kim J."/>
            <person name="Jeong S.E."/>
            <person name="Jeon C.O."/>
        </authorList>
    </citation>
    <scope>NUCLEOTIDE SEQUENCE [LARGE SCALE GENOMIC DNA]</scope>
    <source>
        <strain evidence="10">Gri0909</strain>
    </source>
</reference>
<dbReference type="InterPro" id="IPR006694">
    <property type="entry name" value="Fatty_acid_hydroxylase"/>
</dbReference>
<feature type="transmembrane region" description="Helical" evidence="7">
    <location>
        <begin position="183"/>
        <end position="206"/>
    </location>
</feature>
<evidence type="ECO:0000256" key="2">
    <source>
        <dbReference type="ARBA" id="ARBA00022692"/>
    </source>
</evidence>
<proteinExistence type="predicted"/>
<name>A0A437QYS1_9PROT</name>
<dbReference type="PANTHER" id="PTHR21624:SF1">
    <property type="entry name" value="ALKYLGLYCEROL MONOOXYGENASE"/>
    <property type="match status" value="1"/>
</dbReference>
<keyword evidence="4" id="KW-0560">Oxidoreductase</keyword>
<evidence type="ECO:0000313" key="9">
    <source>
        <dbReference type="EMBL" id="RVU39665.1"/>
    </source>
</evidence>
<dbReference type="GO" id="GO:0005506">
    <property type="term" value="F:iron ion binding"/>
    <property type="evidence" value="ECO:0007669"/>
    <property type="project" value="InterPro"/>
</dbReference>
<evidence type="ECO:0000259" key="8">
    <source>
        <dbReference type="Pfam" id="PF04116"/>
    </source>
</evidence>
<evidence type="ECO:0000256" key="1">
    <source>
        <dbReference type="ARBA" id="ARBA00004127"/>
    </source>
</evidence>
<keyword evidence="5" id="KW-0443">Lipid metabolism</keyword>
<sequence>MGFQGQAGMEDLTRALFGPGVRLFPVYLLATVIIAFAIYQATKPGKPFLKWLLPREVWRHPSTLLDVKLFAVTRGLFFLGIFNQFAVTNAASILVVSALLGRAESGDPANPLLVGFFALLVNDFGVYWVHRLHHDCTSLWPFHAVHHSAEVMTPITTYRKHPVYDLISSVVRGAFYGVLQGTVIAVFFGPMAATTIVGINLFYFVFNLLGSNLRHSHIWLSYGRVLDHILISPAQHQIHHSRAPRHHNKNYGEVLAIWDWIFGTLYVPKQAEALEFGLADPSGRPLPQPHNSLKEALVEPLEQFAEPLRGHFLSVRKK</sequence>
<dbReference type="EMBL" id="SADE01000001">
    <property type="protein sequence ID" value="RVU39665.1"/>
    <property type="molecule type" value="Genomic_DNA"/>
</dbReference>
<dbReference type="RefSeq" id="WP_127765036.1">
    <property type="nucleotide sequence ID" value="NZ_SADE01000001.1"/>
</dbReference>